<dbReference type="SUPFAM" id="SSF53850">
    <property type="entry name" value="Periplasmic binding protein-like II"/>
    <property type="match status" value="1"/>
</dbReference>
<dbReference type="Gene3D" id="3.40.190.10">
    <property type="entry name" value="Periplasmic binding protein-like II"/>
    <property type="match status" value="2"/>
</dbReference>
<accession>A0A2W5QBJ2</accession>
<dbReference type="PANTHER" id="PTHR30346:SF9">
    <property type="entry name" value="LYSR FAMILY TRANSCRIPTIONAL REGULATOR"/>
    <property type="match status" value="1"/>
</dbReference>
<organism evidence="6 7">
    <name type="scientific">Variovorax paradoxus</name>
    <dbReference type="NCBI Taxonomy" id="34073"/>
    <lineage>
        <taxon>Bacteria</taxon>
        <taxon>Pseudomonadati</taxon>
        <taxon>Pseudomonadota</taxon>
        <taxon>Betaproteobacteria</taxon>
        <taxon>Burkholderiales</taxon>
        <taxon>Comamonadaceae</taxon>
        <taxon>Variovorax</taxon>
    </lineage>
</organism>
<dbReference type="InterPro" id="IPR036388">
    <property type="entry name" value="WH-like_DNA-bd_sf"/>
</dbReference>
<dbReference type="FunFam" id="1.10.10.10:FF:000001">
    <property type="entry name" value="LysR family transcriptional regulator"/>
    <property type="match status" value="1"/>
</dbReference>
<feature type="domain" description="HTH lysR-type" evidence="5">
    <location>
        <begin position="1"/>
        <end position="58"/>
    </location>
</feature>
<comment type="caution">
    <text evidence="6">The sequence shown here is derived from an EMBL/GenBank/DDBJ whole genome shotgun (WGS) entry which is preliminary data.</text>
</comment>
<dbReference type="InterPro" id="IPR005119">
    <property type="entry name" value="LysR_subst-bd"/>
</dbReference>
<proteinExistence type="inferred from homology"/>
<dbReference type="Pfam" id="PF00126">
    <property type="entry name" value="HTH_1"/>
    <property type="match status" value="1"/>
</dbReference>
<dbReference type="PRINTS" id="PR00039">
    <property type="entry name" value="HTHLYSR"/>
</dbReference>
<dbReference type="PANTHER" id="PTHR30346">
    <property type="entry name" value="TRANSCRIPTIONAL DUAL REGULATOR HCAR-RELATED"/>
    <property type="match status" value="1"/>
</dbReference>
<dbReference type="Proteomes" id="UP000249135">
    <property type="component" value="Unassembled WGS sequence"/>
</dbReference>
<feature type="non-terminal residue" evidence="6">
    <location>
        <position position="286"/>
    </location>
</feature>
<evidence type="ECO:0000313" key="6">
    <source>
        <dbReference type="EMBL" id="PZQ74578.1"/>
    </source>
</evidence>
<dbReference type="Gene3D" id="1.10.10.10">
    <property type="entry name" value="Winged helix-like DNA-binding domain superfamily/Winged helix DNA-binding domain"/>
    <property type="match status" value="1"/>
</dbReference>
<dbReference type="GO" id="GO:0032993">
    <property type="term" value="C:protein-DNA complex"/>
    <property type="evidence" value="ECO:0007669"/>
    <property type="project" value="TreeGrafter"/>
</dbReference>
<evidence type="ECO:0000256" key="4">
    <source>
        <dbReference type="ARBA" id="ARBA00023163"/>
    </source>
</evidence>
<comment type="similarity">
    <text evidence="1">Belongs to the LysR transcriptional regulatory family.</text>
</comment>
<dbReference type="SUPFAM" id="SSF46785">
    <property type="entry name" value="Winged helix' DNA-binding domain"/>
    <property type="match status" value="1"/>
</dbReference>
<protein>
    <submittedName>
        <fullName evidence="6">LysR family transcriptional regulator</fullName>
    </submittedName>
</protein>
<gene>
    <name evidence="6" type="ORF">DI563_11910</name>
</gene>
<dbReference type="AlphaFoldDB" id="A0A2W5QBJ2"/>
<dbReference type="GO" id="GO:0003700">
    <property type="term" value="F:DNA-binding transcription factor activity"/>
    <property type="evidence" value="ECO:0007669"/>
    <property type="project" value="InterPro"/>
</dbReference>
<keyword evidence="2" id="KW-0805">Transcription regulation</keyword>
<dbReference type="InterPro" id="IPR000847">
    <property type="entry name" value="LysR_HTH_N"/>
</dbReference>
<evidence type="ECO:0000313" key="7">
    <source>
        <dbReference type="Proteomes" id="UP000249135"/>
    </source>
</evidence>
<dbReference type="Pfam" id="PF03466">
    <property type="entry name" value="LysR_substrate"/>
    <property type="match status" value="1"/>
</dbReference>
<keyword evidence="3" id="KW-0238">DNA-binding</keyword>
<dbReference type="EMBL" id="QFPP01000123">
    <property type="protein sequence ID" value="PZQ74578.1"/>
    <property type="molecule type" value="Genomic_DNA"/>
</dbReference>
<reference evidence="6 7" key="1">
    <citation type="submission" date="2017-08" db="EMBL/GenBank/DDBJ databases">
        <title>Infants hospitalized years apart are colonized by the same room-sourced microbial strains.</title>
        <authorList>
            <person name="Brooks B."/>
            <person name="Olm M.R."/>
            <person name="Firek B.A."/>
            <person name="Baker R."/>
            <person name="Thomas B.C."/>
            <person name="Morowitz M.J."/>
            <person name="Banfield J.F."/>
        </authorList>
    </citation>
    <scope>NUCLEOTIDE SEQUENCE [LARGE SCALE GENOMIC DNA]</scope>
    <source>
        <strain evidence="6">S2_005_003_R2_41</strain>
    </source>
</reference>
<evidence type="ECO:0000259" key="5">
    <source>
        <dbReference type="PROSITE" id="PS50931"/>
    </source>
</evidence>
<sequence length="286" mass="30846">MTLVQLRHFLSIAETGSFTRSARACFLTQSALSRSLRALEDELGQPLFDRIGRRSEPTPFGRSLLERARQLVHDADALAAAGLRATGAAPERLRVGMGSGPGALLTPALLQRAARPGAGLRIDIQHGDVPRLVEALRRRELDALVVEVRSFPPLPGLRIEPVVALRGAFMCRRGHPLARRRRPLRFDDLLAYPIASTPLGDHVVRALVDTYGPAAHPDLCLSLRCTELAPLVEATRHSDAVLIAIRAAAPDLAELRVGPSGTGGAHFGLVTLARRTEPAAVAQLRE</sequence>
<evidence type="ECO:0000256" key="1">
    <source>
        <dbReference type="ARBA" id="ARBA00009437"/>
    </source>
</evidence>
<evidence type="ECO:0000256" key="3">
    <source>
        <dbReference type="ARBA" id="ARBA00023125"/>
    </source>
</evidence>
<keyword evidence="4" id="KW-0804">Transcription</keyword>
<dbReference type="GO" id="GO:0003677">
    <property type="term" value="F:DNA binding"/>
    <property type="evidence" value="ECO:0007669"/>
    <property type="project" value="UniProtKB-KW"/>
</dbReference>
<dbReference type="InterPro" id="IPR036390">
    <property type="entry name" value="WH_DNA-bd_sf"/>
</dbReference>
<evidence type="ECO:0000256" key="2">
    <source>
        <dbReference type="ARBA" id="ARBA00023015"/>
    </source>
</evidence>
<dbReference type="PROSITE" id="PS50931">
    <property type="entry name" value="HTH_LYSR"/>
    <property type="match status" value="1"/>
</dbReference>
<name>A0A2W5QBJ2_VARPD</name>